<dbReference type="AlphaFoldDB" id="A0A0H4VWK1"/>
<dbReference type="Proteomes" id="UP000059113">
    <property type="component" value="Chromosome"/>
</dbReference>
<dbReference type="PATRIC" id="fig|1648404.4.peg.951"/>
<gene>
    <name evidence="2" type="ORF">CP97_04535</name>
</gene>
<keyword evidence="3" id="KW-1185">Reference proteome</keyword>
<dbReference type="SUPFAM" id="SSF101801">
    <property type="entry name" value="Surface presentation of antigens (SPOA)"/>
    <property type="match status" value="1"/>
</dbReference>
<name>A0A0H4VWK1_9SPHN</name>
<feature type="domain" description="Flagellar motor switch protein FliN-like C-terminal" evidence="1">
    <location>
        <begin position="230"/>
        <end position="294"/>
    </location>
</feature>
<sequence>MKKKSPSMAQLPLARHSELLAKRPPETGELAKALGDCTTRLSAALTKELGELIGRTSLQVNIDKVGKAPAAKLHKFIAPAAANFQLVDTGGAQVLASLDYHSALVLTDQVFGGKGDWSAVSPKKLPASANMTLSRAVNGIGRAWASTFELSDALALRARSDVMGKFIPLSDPDTFFVFRAQITLNDAEPWHLHLVLREGHAALLLNDNADTRPARAGGDKRRPDAKPFADIPLPLTAMLARLELPVSRISNLRPGDTIPLAIGRNIALRLDDTEIARGEIGASDGALALRLTSIAWNKKDQINDR</sequence>
<dbReference type="Pfam" id="PF01052">
    <property type="entry name" value="FliMN_C"/>
    <property type="match status" value="1"/>
</dbReference>
<evidence type="ECO:0000313" key="2">
    <source>
        <dbReference type="EMBL" id="AKQ41453.1"/>
    </source>
</evidence>
<reference evidence="2 3" key="1">
    <citation type="journal article" date="2015" name="Int. J. Syst. Evol. Microbiol.">
        <title>Erythrobacter atlanticus sp. nov., a bacterium from ocean sediment able to degrade polycyclic aromatic hydrocarbons.</title>
        <authorList>
            <person name="Zhuang L."/>
            <person name="Liu Y."/>
            <person name="Wang L."/>
            <person name="Wang W."/>
            <person name="Shao Z."/>
        </authorList>
    </citation>
    <scope>NUCLEOTIDE SEQUENCE [LARGE SCALE GENOMIC DNA]</scope>
    <source>
        <strain evidence="3">s21-N3</strain>
    </source>
</reference>
<reference evidence="3" key="2">
    <citation type="submission" date="2015-04" db="EMBL/GenBank/DDBJ databases">
        <title>The complete genome sequence of Erythrobacter sp. s21-N3.</title>
        <authorList>
            <person name="Zhuang L."/>
            <person name="Liu Y."/>
            <person name="Shao Z."/>
        </authorList>
    </citation>
    <scope>NUCLEOTIDE SEQUENCE [LARGE SCALE GENOMIC DNA]</scope>
    <source>
        <strain evidence="3">s21-N3</strain>
    </source>
</reference>
<dbReference type="KEGG" id="ery:CP97_04535"/>
<evidence type="ECO:0000259" key="1">
    <source>
        <dbReference type="Pfam" id="PF01052"/>
    </source>
</evidence>
<organism evidence="2 3">
    <name type="scientific">Aurantiacibacter atlanticus</name>
    <dbReference type="NCBI Taxonomy" id="1648404"/>
    <lineage>
        <taxon>Bacteria</taxon>
        <taxon>Pseudomonadati</taxon>
        <taxon>Pseudomonadota</taxon>
        <taxon>Alphaproteobacteria</taxon>
        <taxon>Sphingomonadales</taxon>
        <taxon>Erythrobacteraceae</taxon>
        <taxon>Aurantiacibacter</taxon>
    </lineage>
</organism>
<accession>A0A0H4VWK1</accession>
<dbReference type="STRING" id="1648404.CP97_04535"/>
<dbReference type="EMBL" id="CP011310">
    <property type="protein sequence ID" value="AKQ41453.1"/>
    <property type="molecule type" value="Genomic_DNA"/>
</dbReference>
<evidence type="ECO:0000313" key="3">
    <source>
        <dbReference type="Proteomes" id="UP000059113"/>
    </source>
</evidence>
<dbReference type="InterPro" id="IPR036429">
    <property type="entry name" value="SpoA-like_sf"/>
</dbReference>
<protein>
    <recommendedName>
        <fullName evidence="1">Flagellar motor switch protein FliN-like C-terminal domain-containing protein</fullName>
    </recommendedName>
</protein>
<proteinExistence type="predicted"/>
<dbReference type="InterPro" id="IPR001543">
    <property type="entry name" value="FliN-like_C"/>
</dbReference>
<dbReference type="Gene3D" id="2.30.330.10">
    <property type="entry name" value="SpoA-like"/>
    <property type="match status" value="1"/>
</dbReference>